<feature type="region of interest" description="Disordered" evidence="1">
    <location>
        <begin position="13"/>
        <end position="48"/>
    </location>
</feature>
<proteinExistence type="predicted"/>
<accession>A0A4P9WD66</accession>
<evidence type="ECO:0000256" key="1">
    <source>
        <dbReference type="SAM" id="MobiDB-lite"/>
    </source>
</evidence>
<name>A0A4P9WD66_9FUNG</name>
<reference evidence="3" key="1">
    <citation type="journal article" date="2018" name="Nat. Microbiol.">
        <title>Leveraging single-cell genomics to expand the fungal tree of life.</title>
        <authorList>
            <person name="Ahrendt S.R."/>
            <person name="Quandt C.A."/>
            <person name="Ciobanu D."/>
            <person name="Clum A."/>
            <person name="Salamov A."/>
            <person name="Andreopoulos B."/>
            <person name="Cheng J.F."/>
            <person name="Woyke T."/>
            <person name="Pelin A."/>
            <person name="Henrissat B."/>
            <person name="Reynolds N.K."/>
            <person name="Benny G.L."/>
            <person name="Smith M.E."/>
            <person name="James T.Y."/>
            <person name="Grigoriev I.V."/>
        </authorList>
    </citation>
    <scope>NUCLEOTIDE SEQUENCE [LARGE SCALE GENOMIC DNA]</scope>
</reference>
<evidence type="ECO:0000313" key="3">
    <source>
        <dbReference type="Proteomes" id="UP000269721"/>
    </source>
</evidence>
<evidence type="ECO:0000313" key="2">
    <source>
        <dbReference type="EMBL" id="RKO90629.1"/>
    </source>
</evidence>
<dbReference type="AlphaFoldDB" id="A0A4P9WD66"/>
<dbReference type="Proteomes" id="UP000269721">
    <property type="component" value="Unassembled WGS sequence"/>
</dbReference>
<feature type="compositionally biased region" description="Basic and acidic residues" evidence="1">
    <location>
        <begin position="13"/>
        <end position="34"/>
    </location>
</feature>
<dbReference type="EMBL" id="KZ995458">
    <property type="protein sequence ID" value="RKO90629.1"/>
    <property type="molecule type" value="Genomic_DNA"/>
</dbReference>
<sequence>MIVLCKTHLTRQGDAETDRETVEESKEEVDHEQSLEAQGGRTDSSDGSKVFLGTSQTLHYGAFHPKGVPLPLSFPSYAAVSVDSGGLSRDFGGAVARLHYDLFWFETSGRGRMSRNGRAHQWSVSNSGVASTQIPPMLPRRRLRKKLTMAKAWGPKEATLHYGAFHPKGVPLPLSPRKRQCR</sequence>
<organism evidence="2 3">
    <name type="scientific">Blyttiomyces helicus</name>
    <dbReference type="NCBI Taxonomy" id="388810"/>
    <lineage>
        <taxon>Eukaryota</taxon>
        <taxon>Fungi</taxon>
        <taxon>Fungi incertae sedis</taxon>
        <taxon>Chytridiomycota</taxon>
        <taxon>Chytridiomycota incertae sedis</taxon>
        <taxon>Chytridiomycetes</taxon>
        <taxon>Chytridiomycetes incertae sedis</taxon>
        <taxon>Blyttiomyces</taxon>
    </lineage>
</organism>
<gene>
    <name evidence="2" type="ORF">BDK51DRAFT_29670</name>
</gene>
<keyword evidence="3" id="KW-1185">Reference proteome</keyword>
<feature type="non-terminal residue" evidence="2">
    <location>
        <position position="182"/>
    </location>
</feature>
<protein>
    <submittedName>
        <fullName evidence="2">Uncharacterized protein</fullName>
    </submittedName>
</protein>